<dbReference type="CDD" id="cd03207">
    <property type="entry name" value="GST_C_8"/>
    <property type="match status" value="1"/>
</dbReference>
<sequence>MLTIYGVARSRAFRCLWAAEEAGIAYAHVPVMFGPEAQAPEFLALNPNGTVPAMRDGELVLFESLAINLHIAAKAGPPLLPIGADHSRVLQWTLWAATEIEPQVMQWARNSFMLPEAQRDAALAAAGRAAADLRLAVLEGHLAGRPFLLGEGFTIADCNLAGVLYGSWFRGYDLSALPRVAAWMERCMTRPAALTARRLREE</sequence>
<dbReference type="RefSeq" id="WP_226611756.1">
    <property type="nucleotide sequence ID" value="NZ_JAJAQI010000037.1"/>
</dbReference>
<dbReference type="AlphaFoldDB" id="A0A9X1IH95"/>
<evidence type="ECO:0000256" key="1">
    <source>
        <dbReference type="RuleBase" id="RU003494"/>
    </source>
</evidence>
<dbReference type="Pfam" id="PF02798">
    <property type="entry name" value="GST_N"/>
    <property type="match status" value="1"/>
</dbReference>
<dbReference type="InterPro" id="IPR004045">
    <property type="entry name" value="Glutathione_S-Trfase_N"/>
</dbReference>
<reference evidence="4" key="1">
    <citation type="submission" date="2021-10" db="EMBL/GenBank/DDBJ databases">
        <title>Roseicella aerolatum sp. nov., isolated from aerosols of e-waste dismantling site.</title>
        <authorList>
            <person name="Qin T."/>
        </authorList>
    </citation>
    <scope>NUCLEOTIDE SEQUENCE</scope>
    <source>
        <strain evidence="4">GB24</strain>
    </source>
</reference>
<dbReference type="Gene3D" id="3.40.30.10">
    <property type="entry name" value="Glutaredoxin"/>
    <property type="match status" value="1"/>
</dbReference>
<dbReference type="SUPFAM" id="SSF52833">
    <property type="entry name" value="Thioredoxin-like"/>
    <property type="match status" value="1"/>
</dbReference>
<dbReference type="SUPFAM" id="SSF47616">
    <property type="entry name" value="GST C-terminal domain-like"/>
    <property type="match status" value="1"/>
</dbReference>
<dbReference type="Proteomes" id="UP001139311">
    <property type="component" value="Unassembled WGS sequence"/>
</dbReference>
<comment type="similarity">
    <text evidence="1">Belongs to the GST superfamily.</text>
</comment>
<evidence type="ECO:0000259" key="2">
    <source>
        <dbReference type="PROSITE" id="PS50404"/>
    </source>
</evidence>
<dbReference type="Pfam" id="PF00043">
    <property type="entry name" value="GST_C"/>
    <property type="match status" value="1"/>
</dbReference>
<evidence type="ECO:0000259" key="3">
    <source>
        <dbReference type="PROSITE" id="PS50405"/>
    </source>
</evidence>
<dbReference type="InterPro" id="IPR036249">
    <property type="entry name" value="Thioredoxin-like_sf"/>
</dbReference>
<organism evidence="4 5">
    <name type="scientific">Roseicella aerolata</name>
    <dbReference type="NCBI Taxonomy" id="2883479"/>
    <lineage>
        <taxon>Bacteria</taxon>
        <taxon>Pseudomonadati</taxon>
        <taxon>Pseudomonadota</taxon>
        <taxon>Alphaproteobacteria</taxon>
        <taxon>Acetobacterales</taxon>
        <taxon>Roseomonadaceae</taxon>
        <taxon>Roseicella</taxon>
    </lineage>
</organism>
<dbReference type="SFLD" id="SFLDS00019">
    <property type="entry name" value="Glutathione_Transferase_(cytos"/>
    <property type="match status" value="1"/>
</dbReference>
<evidence type="ECO:0000313" key="4">
    <source>
        <dbReference type="EMBL" id="MCB4824161.1"/>
    </source>
</evidence>
<dbReference type="CDD" id="cd03046">
    <property type="entry name" value="GST_N_GTT1_like"/>
    <property type="match status" value="1"/>
</dbReference>
<dbReference type="InterPro" id="IPR040079">
    <property type="entry name" value="Glutathione_S-Trfase"/>
</dbReference>
<gene>
    <name evidence="4" type="ORF">LHA35_20740</name>
</gene>
<comment type="caution">
    <text evidence="4">The sequence shown here is derived from an EMBL/GenBank/DDBJ whole genome shotgun (WGS) entry which is preliminary data.</text>
</comment>
<dbReference type="InterPro" id="IPR004046">
    <property type="entry name" value="GST_C"/>
</dbReference>
<dbReference type="Gene3D" id="1.20.1050.10">
    <property type="match status" value="1"/>
</dbReference>
<feature type="domain" description="GST C-terminal" evidence="3">
    <location>
        <begin position="82"/>
        <end position="202"/>
    </location>
</feature>
<protein>
    <submittedName>
        <fullName evidence="4">Glutathione S-transferase family protein</fullName>
    </submittedName>
</protein>
<dbReference type="InterPro" id="IPR036282">
    <property type="entry name" value="Glutathione-S-Trfase_C_sf"/>
</dbReference>
<dbReference type="SFLD" id="SFLDG00358">
    <property type="entry name" value="Main_(cytGST)"/>
    <property type="match status" value="1"/>
</dbReference>
<feature type="domain" description="GST N-terminal" evidence="2">
    <location>
        <begin position="1"/>
        <end position="79"/>
    </location>
</feature>
<name>A0A9X1IH95_9PROT</name>
<proteinExistence type="inferred from homology"/>
<keyword evidence="5" id="KW-1185">Reference proteome</keyword>
<dbReference type="PROSITE" id="PS50404">
    <property type="entry name" value="GST_NTER"/>
    <property type="match status" value="1"/>
</dbReference>
<dbReference type="SFLD" id="SFLDG01150">
    <property type="entry name" value="Main.1:_Beta-like"/>
    <property type="match status" value="1"/>
</dbReference>
<dbReference type="PANTHER" id="PTHR44051:SF8">
    <property type="entry name" value="GLUTATHIONE S-TRANSFERASE GSTA"/>
    <property type="match status" value="1"/>
</dbReference>
<dbReference type="PANTHER" id="PTHR44051">
    <property type="entry name" value="GLUTATHIONE S-TRANSFERASE-RELATED"/>
    <property type="match status" value="1"/>
</dbReference>
<dbReference type="InterPro" id="IPR010987">
    <property type="entry name" value="Glutathione-S-Trfase_C-like"/>
</dbReference>
<dbReference type="PROSITE" id="PS50405">
    <property type="entry name" value="GST_CTER"/>
    <property type="match status" value="1"/>
</dbReference>
<dbReference type="EMBL" id="JAJAQI010000037">
    <property type="protein sequence ID" value="MCB4824161.1"/>
    <property type="molecule type" value="Genomic_DNA"/>
</dbReference>
<evidence type="ECO:0000313" key="5">
    <source>
        <dbReference type="Proteomes" id="UP001139311"/>
    </source>
</evidence>
<accession>A0A9X1IH95</accession>